<dbReference type="PANTHER" id="PTHR30574">
    <property type="entry name" value="INNER MEMBRANE PROTEIN YEDE"/>
    <property type="match status" value="1"/>
</dbReference>
<protein>
    <submittedName>
        <fullName evidence="10">Uncharacterized protein</fullName>
    </submittedName>
</protein>
<evidence type="ECO:0000256" key="7">
    <source>
        <dbReference type="ARBA" id="ARBA00023136"/>
    </source>
</evidence>
<dbReference type="PANTHER" id="PTHR30574:SF1">
    <property type="entry name" value="SULPHUR TRANSPORT DOMAIN-CONTAINING PROTEIN"/>
    <property type="match status" value="1"/>
</dbReference>
<keyword evidence="5 9" id="KW-0812">Transmembrane</keyword>
<dbReference type="Pfam" id="PF04143">
    <property type="entry name" value="Sulf_transp"/>
    <property type="match status" value="1"/>
</dbReference>
<feature type="transmembrane region" description="Helical" evidence="9">
    <location>
        <begin position="48"/>
        <end position="68"/>
    </location>
</feature>
<evidence type="ECO:0000256" key="4">
    <source>
        <dbReference type="ARBA" id="ARBA00022519"/>
    </source>
</evidence>
<feature type="transmembrane region" description="Helical" evidence="9">
    <location>
        <begin position="88"/>
        <end position="111"/>
    </location>
</feature>
<evidence type="ECO:0000313" key="11">
    <source>
        <dbReference type="Proteomes" id="UP000186002"/>
    </source>
</evidence>
<proteinExistence type="inferred from homology"/>
<dbReference type="Proteomes" id="UP000186002">
    <property type="component" value="Unassembled WGS sequence"/>
</dbReference>
<evidence type="ECO:0000256" key="5">
    <source>
        <dbReference type="ARBA" id="ARBA00022692"/>
    </source>
</evidence>
<feature type="transmembrane region" description="Helical" evidence="9">
    <location>
        <begin position="259"/>
        <end position="275"/>
    </location>
</feature>
<keyword evidence="4" id="KW-0997">Cell inner membrane</keyword>
<feature type="transmembrane region" description="Helical" evidence="9">
    <location>
        <begin position="296"/>
        <end position="318"/>
    </location>
</feature>
<evidence type="ECO:0000256" key="2">
    <source>
        <dbReference type="ARBA" id="ARBA00022448"/>
    </source>
</evidence>
<sequence length="363" mass="37962">MGDIDPHWALPMLGAIAGIVLGFTARVNRFCTLSSLERYWYMGDATGLRTWVLAAAIAIAATQALAAFGLADIERSFYLSPNLPWTGAILGGLMFGIGMALVGTCGFGAVIRLGGGSLRALVVLIVLGLSALAAQRGLIAQLRVLIVDNLMLDLSAAGDQSIGSVLTALTGLNLKSVVPVVAAGGLAFWVFRSSTYRQKRLQILTGVIIGLVISFGWWATSFLSHEAFFPVQIEAGSFVVPVADSLLQLVTYTGTAPDYGVGLVAGTLLGAFLGARWKKDMRWEACDDARELSRHLLGAVLMGVGGVFAMGCTIGQGVSGASTLALSVPLVMGSMALGARIGLAWLIEGSPWSAFRRNSAEAP</sequence>
<comment type="similarity">
    <text evidence="8">Belongs to the TsuA/YedE (TC 9.B.102) family.</text>
</comment>
<organism evidence="10 11">
    <name type="scientific">Roseibium suaedae</name>
    <dbReference type="NCBI Taxonomy" id="735517"/>
    <lineage>
        <taxon>Bacteria</taxon>
        <taxon>Pseudomonadati</taxon>
        <taxon>Pseudomonadota</taxon>
        <taxon>Alphaproteobacteria</taxon>
        <taxon>Hyphomicrobiales</taxon>
        <taxon>Stappiaceae</taxon>
        <taxon>Roseibium</taxon>
    </lineage>
</organism>
<feature type="transmembrane region" description="Helical" evidence="9">
    <location>
        <begin position="6"/>
        <end position="27"/>
    </location>
</feature>
<keyword evidence="11" id="KW-1185">Reference proteome</keyword>
<evidence type="ECO:0000256" key="8">
    <source>
        <dbReference type="ARBA" id="ARBA00035655"/>
    </source>
</evidence>
<dbReference type="EMBL" id="FRBW01000002">
    <property type="protein sequence ID" value="SHM01091.1"/>
    <property type="molecule type" value="Genomic_DNA"/>
</dbReference>
<feature type="transmembrane region" description="Helical" evidence="9">
    <location>
        <begin position="324"/>
        <end position="347"/>
    </location>
</feature>
<feature type="transmembrane region" description="Helical" evidence="9">
    <location>
        <begin position="118"/>
        <end position="142"/>
    </location>
</feature>
<evidence type="ECO:0000256" key="3">
    <source>
        <dbReference type="ARBA" id="ARBA00022475"/>
    </source>
</evidence>
<feature type="transmembrane region" description="Helical" evidence="9">
    <location>
        <begin position="203"/>
        <end position="220"/>
    </location>
</feature>
<dbReference type="AlphaFoldDB" id="A0A1M7FAM0"/>
<dbReference type="GO" id="GO:0005886">
    <property type="term" value="C:plasma membrane"/>
    <property type="evidence" value="ECO:0007669"/>
    <property type="project" value="UniProtKB-SubCell"/>
</dbReference>
<keyword evidence="7 9" id="KW-0472">Membrane</keyword>
<feature type="transmembrane region" description="Helical" evidence="9">
    <location>
        <begin position="162"/>
        <end position="191"/>
    </location>
</feature>
<dbReference type="STRING" id="735517.SAMN05444272_1553"/>
<comment type="subcellular location">
    <subcellularLocation>
        <location evidence="1">Cell inner membrane</location>
        <topology evidence="1">Multi-pass membrane protein</topology>
    </subcellularLocation>
</comment>
<evidence type="ECO:0000256" key="1">
    <source>
        <dbReference type="ARBA" id="ARBA00004429"/>
    </source>
</evidence>
<evidence type="ECO:0000256" key="6">
    <source>
        <dbReference type="ARBA" id="ARBA00022989"/>
    </source>
</evidence>
<dbReference type="RefSeq" id="WP_073013730.1">
    <property type="nucleotide sequence ID" value="NZ_FRBW01000002.1"/>
</dbReference>
<accession>A0A1M7FAM0</accession>
<reference evidence="10 11" key="1">
    <citation type="submission" date="2016-11" db="EMBL/GenBank/DDBJ databases">
        <authorList>
            <person name="Jaros S."/>
            <person name="Januszkiewicz K."/>
            <person name="Wedrychowicz H."/>
        </authorList>
    </citation>
    <scope>NUCLEOTIDE SEQUENCE [LARGE SCALE GENOMIC DNA]</scope>
    <source>
        <strain evidence="10 11">DSM 22153</strain>
    </source>
</reference>
<evidence type="ECO:0000313" key="10">
    <source>
        <dbReference type="EMBL" id="SHM01091.1"/>
    </source>
</evidence>
<gene>
    <name evidence="10" type="ORF">SAMN05444272_1553</name>
</gene>
<dbReference type="OrthoDB" id="7984363at2"/>
<keyword evidence="2" id="KW-0813">Transport</keyword>
<name>A0A1M7FAM0_9HYPH</name>
<evidence type="ECO:0000256" key="9">
    <source>
        <dbReference type="SAM" id="Phobius"/>
    </source>
</evidence>
<dbReference type="InterPro" id="IPR007272">
    <property type="entry name" value="Sulf_transp_TsuA/YedE"/>
</dbReference>
<keyword evidence="6 9" id="KW-1133">Transmembrane helix</keyword>
<keyword evidence="3" id="KW-1003">Cell membrane</keyword>